<dbReference type="NCBIfam" id="NF006871">
    <property type="entry name" value="PRK09367.1"/>
    <property type="match status" value="1"/>
</dbReference>
<dbReference type="Pfam" id="PF00221">
    <property type="entry name" value="Lyase_aromatic"/>
    <property type="match status" value="1"/>
</dbReference>
<sequence length="515" mass="55536">MTQRAKDIEVVSLGDGDITIEEFVAVARHRARVEFAPAYVGRVRRSRKLIERFLAENRLIYGVTTGFGDNVSKVISPQDAEALQRNIVLSHAVSVGEPLRAEVVRAIQLMELVGLGQGYSGTSLEVLTLIRDLLNNDVTPYVPGEGSVGYLSPEAHMALVLIGEGRAWVGDELLSGAAALSRAGLEPVTLGCKEGLTLTNGTHSVNGIAALAIYDAIEAAKVADVAAAMSLEALRGTINAFDPRLHTMKRHPEQSAVASNVRRILAGSEIIEKFRDYRVQDTYNLRAIPQMHGGAKRALKDASKVIEDELRSVGDNPVIFPEGDDGTALMGANFDSTFVGIQADLMVNAMTVLAKISERRTDRMVNSAFSELPPFLSPEPGLHNGYMIPQYTAAALYMEMKAACVPASADSVPTCANQEDPVSNAYLAVTKAYELTGKLRYVLAIELMCSAQAHDLLDAGRASEASDAVYRAVRAVVPTVADDRFFGDDIERLQRLVFDGGVTRTVESVVGSLEF</sequence>
<dbReference type="Gene3D" id="1.10.275.10">
    <property type="entry name" value="Fumarase/aspartase (N-terminal domain)"/>
    <property type="match status" value="1"/>
</dbReference>
<evidence type="ECO:0000313" key="2">
    <source>
        <dbReference type="EMBL" id="ORA33019.1"/>
    </source>
</evidence>
<dbReference type="GO" id="GO:0016841">
    <property type="term" value="F:ammonia-lyase activity"/>
    <property type="evidence" value="ECO:0007669"/>
    <property type="project" value="UniProtKB-ARBA"/>
</dbReference>
<comment type="caution">
    <text evidence="2">The sequence shown here is derived from an EMBL/GenBank/DDBJ whole genome shotgun (WGS) entry which is preliminary data.</text>
</comment>
<evidence type="ECO:0000313" key="3">
    <source>
        <dbReference type="Proteomes" id="UP000192448"/>
    </source>
</evidence>
<dbReference type="STRING" id="1927124.BST13_20560"/>
<dbReference type="RefSeq" id="WP_029367541.1">
    <property type="nucleotide sequence ID" value="NZ_MVHF01000022.1"/>
</dbReference>
<dbReference type="EMBL" id="MVHF01000022">
    <property type="protein sequence ID" value="ORA33019.1"/>
    <property type="molecule type" value="Genomic_DNA"/>
</dbReference>
<dbReference type="PANTHER" id="PTHR10362">
    <property type="entry name" value="HISTIDINE AMMONIA-LYASE"/>
    <property type="match status" value="1"/>
</dbReference>
<proteinExistence type="predicted"/>
<dbReference type="Proteomes" id="UP000192448">
    <property type="component" value="Unassembled WGS sequence"/>
</dbReference>
<dbReference type="InterPro" id="IPR024083">
    <property type="entry name" value="Fumarase/histidase_N"/>
</dbReference>
<dbReference type="AlphaFoldDB" id="A0A1X0ASN2"/>
<dbReference type="SUPFAM" id="SSF48557">
    <property type="entry name" value="L-aspartase-like"/>
    <property type="match status" value="1"/>
</dbReference>
<dbReference type="CDD" id="cd00332">
    <property type="entry name" value="PAL-HAL"/>
    <property type="match status" value="1"/>
</dbReference>
<keyword evidence="1 2" id="KW-0456">Lyase</keyword>
<dbReference type="OrthoDB" id="9806955at2"/>
<keyword evidence="3" id="KW-1185">Reference proteome</keyword>
<accession>A0A1X0ASN2</accession>
<protein>
    <submittedName>
        <fullName evidence="2">Histidine ammonia-lyase</fullName>
    </submittedName>
</protein>
<dbReference type="Gene3D" id="1.20.200.10">
    <property type="entry name" value="Fumarase/aspartase (Central domain)"/>
    <property type="match status" value="1"/>
</dbReference>
<dbReference type="FunFam" id="1.10.275.10:FF:000005">
    <property type="entry name" value="Histidine ammonia-lyase"/>
    <property type="match status" value="1"/>
</dbReference>
<name>A0A1X0ASN2_9MYCO</name>
<dbReference type="InterPro" id="IPR008948">
    <property type="entry name" value="L-Aspartase-like"/>
</dbReference>
<evidence type="ECO:0000256" key="1">
    <source>
        <dbReference type="ARBA" id="ARBA00023239"/>
    </source>
</evidence>
<organism evidence="2 3">
    <name type="scientific">Mycobacterium aquaticum</name>
    <dbReference type="NCBI Taxonomy" id="1927124"/>
    <lineage>
        <taxon>Bacteria</taxon>
        <taxon>Bacillati</taxon>
        <taxon>Actinomycetota</taxon>
        <taxon>Actinomycetes</taxon>
        <taxon>Mycobacteriales</taxon>
        <taxon>Mycobacteriaceae</taxon>
        <taxon>Mycobacterium</taxon>
    </lineage>
</organism>
<reference evidence="2 3" key="1">
    <citation type="submission" date="2017-02" db="EMBL/GenBank/DDBJ databases">
        <title>The new phylogeny of genus Mycobacterium.</title>
        <authorList>
            <person name="Tortoli E."/>
            <person name="Trovato A."/>
            <person name="Cirillo D.M."/>
        </authorList>
    </citation>
    <scope>NUCLEOTIDE SEQUENCE [LARGE SCALE GENOMIC DNA]</scope>
    <source>
        <strain evidence="2 3">RW6</strain>
    </source>
</reference>
<gene>
    <name evidence="2" type="ORF">BST13_20560</name>
</gene>
<dbReference type="InterPro" id="IPR001106">
    <property type="entry name" value="Aromatic_Lyase"/>
</dbReference>